<protein>
    <submittedName>
        <fullName evidence="5">PNLIP</fullName>
        <ecNumber evidence="5">3.1.1.3</ecNumber>
    </submittedName>
</protein>
<comment type="similarity">
    <text evidence="2 4">Belongs to the AB hydrolase superfamily. Lipase family.</text>
</comment>
<keyword evidence="3" id="KW-0964">Secreted</keyword>
<keyword evidence="6" id="KW-1185">Reference proteome</keyword>
<organism evidence="5 6">
    <name type="scientific">Lepeophtheirus salmonis</name>
    <name type="common">Salmon louse</name>
    <name type="synonym">Caligus salmonis</name>
    <dbReference type="NCBI Taxonomy" id="72036"/>
    <lineage>
        <taxon>Eukaryota</taxon>
        <taxon>Metazoa</taxon>
        <taxon>Ecdysozoa</taxon>
        <taxon>Arthropoda</taxon>
        <taxon>Crustacea</taxon>
        <taxon>Multicrustacea</taxon>
        <taxon>Hexanauplia</taxon>
        <taxon>Copepoda</taxon>
        <taxon>Siphonostomatoida</taxon>
        <taxon>Caligidae</taxon>
        <taxon>Lepeophtheirus</taxon>
    </lineage>
</organism>
<accession>A0A7R8DC13</accession>
<evidence type="ECO:0000256" key="4">
    <source>
        <dbReference type="RuleBase" id="RU004262"/>
    </source>
</evidence>
<dbReference type="InterPro" id="IPR013818">
    <property type="entry name" value="Lipase"/>
</dbReference>
<comment type="subcellular location">
    <subcellularLocation>
        <location evidence="1">Secreted</location>
    </subcellularLocation>
</comment>
<dbReference type="PRINTS" id="PR00821">
    <property type="entry name" value="TAGLIPASE"/>
</dbReference>
<sequence length="459" mass="52192">MLIDVLKHLKIVPSVISNVYSFALTVENEFNQKFKAFNMRIWIIISIIVFFHGLLRARGESTNIAAHNGNATRMNFKSIMTFISSWSQYYYEKVMLSWSEYFLKKIGAVIDKSPFKFMNRKSKCFNLFGCFHPIRYLVKKKFPLDGRHLDVKFKLFTRQNPSQSLDLLFNDLNKLKESNFNHEKETKVIVHGFGGNCEGYWPMDFVKRLLIEGDYNVFCLDWSKGAKPPYYVQAAANTQMNIGFVNNNTHLIGFSLGAHVVGYAGSLLPHLKRISGLDPAGPGFTGQTELQRLDPSDAKFVDVIHSNGKLQKGCPRLSSSIGVTDIDDFGLDIVFSNSCQLIGSKCKSWSSYQRGHCSFPQIPVGIKAFLPENGGGSYYFNTRDGYPYCGRQYLVSMHMLTKNGRRQGCYGTFKLHNTKWNETMTLSSNNVFAPGIKIITMTVDMKFNFNEIDQNVSHL</sequence>
<evidence type="ECO:0000313" key="6">
    <source>
        <dbReference type="Proteomes" id="UP000675881"/>
    </source>
</evidence>
<dbReference type="PANTHER" id="PTHR11610">
    <property type="entry name" value="LIPASE"/>
    <property type="match status" value="1"/>
</dbReference>
<evidence type="ECO:0000256" key="1">
    <source>
        <dbReference type="ARBA" id="ARBA00004613"/>
    </source>
</evidence>
<dbReference type="GO" id="GO:0016042">
    <property type="term" value="P:lipid catabolic process"/>
    <property type="evidence" value="ECO:0007669"/>
    <property type="project" value="TreeGrafter"/>
</dbReference>
<dbReference type="EMBL" id="HG994588">
    <property type="protein sequence ID" value="CAF3039084.1"/>
    <property type="molecule type" value="Genomic_DNA"/>
</dbReference>
<name>A0A7R8DC13_LEPSM</name>
<reference evidence="5" key="1">
    <citation type="submission" date="2021-02" db="EMBL/GenBank/DDBJ databases">
        <authorList>
            <person name="Bekaert M."/>
        </authorList>
    </citation>
    <scope>NUCLEOTIDE SEQUENCE</scope>
    <source>
        <strain evidence="5">IoA-00</strain>
    </source>
</reference>
<dbReference type="GO" id="GO:0005615">
    <property type="term" value="C:extracellular space"/>
    <property type="evidence" value="ECO:0007669"/>
    <property type="project" value="TreeGrafter"/>
</dbReference>
<dbReference type="PANTHER" id="PTHR11610:SF178">
    <property type="entry name" value="LIPASE MEMBER H-A-LIKE PROTEIN"/>
    <property type="match status" value="1"/>
</dbReference>
<gene>
    <name evidence="5" type="ORF">LSAA_14846</name>
</gene>
<dbReference type="Pfam" id="PF00151">
    <property type="entry name" value="Lipase"/>
    <property type="match status" value="1"/>
</dbReference>
<dbReference type="SUPFAM" id="SSF53474">
    <property type="entry name" value="alpha/beta-Hydrolases"/>
    <property type="match status" value="1"/>
</dbReference>
<dbReference type="OrthoDB" id="199913at2759"/>
<dbReference type="AlphaFoldDB" id="A0A7R8DC13"/>
<dbReference type="EC" id="3.1.1.3" evidence="5"/>
<evidence type="ECO:0000256" key="3">
    <source>
        <dbReference type="ARBA" id="ARBA00022525"/>
    </source>
</evidence>
<dbReference type="Gene3D" id="3.40.50.1820">
    <property type="entry name" value="alpha/beta hydrolase"/>
    <property type="match status" value="2"/>
</dbReference>
<dbReference type="InterPro" id="IPR029058">
    <property type="entry name" value="AB_hydrolase_fold"/>
</dbReference>
<keyword evidence="5" id="KW-0378">Hydrolase</keyword>
<dbReference type="Proteomes" id="UP000675881">
    <property type="component" value="Chromosome 9"/>
</dbReference>
<dbReference type="GO" id="GO:0004806">
    <property type="term" value="F:triacylglycerol lipase activity"/>
    <property type="evidence" value="ECO:0007669"/>
    <property type="project" value="UniProtKB-EC"/>
</dbReference>
<evidence type="ECO:0000256" key="2">
    <source>
        <dbReference type="ARBA" id="ARBA00010701"/>
    </source>
</evidence>
<dbReference type="InterPro" id="IPR000734">
    <property type="entry name" value="TAG_lipase"/>
</dbReference>
<proteinExistence type="inferred from homology"/>
<evidence type="ECO:0000313" key="5">
    <source>
        <dbReference type="EMBL" id="CAF3039084.1"/>
    </source>
</evidence>